<dbReference type="EMBL" id="CAQM01000296">
    <property type="protein sequence ID" value="CCQ61331.1"/>
    <property type="molecule type" value="Genomic_DNA"/>
</dbReference>
<dbReference type="GO" id="GO:0016853">
    <property type="term" value="F:isomerase activity"/>
    <property type="evidence" value="ECO:0007669"/>
    <property type="project" value="UniProtKB-KW"/>
</dbReference>
<dbReference type="RefSeq" id="WP_021835262.1">
    <property type="nucleotide sequence ID" value="NZ_CAQM01000296.1"/>
</dbReference>
<comment type="caution">
    <text evidence="1">The sequence shown here is derived from an EMBL/GenBank/DDBJ whole genome shotgun (WGS) entry which is preliminary data.</text>
</comment>
<evidence type="ECO:0000313" key="2">
    <source>
        <dbReference type="Proteomes" id="UP000018198"/>
    </source>
</evidence>
<sequence>MIVVSKNSKEANAEGITTFKLNEAGKITEVKAYWDENTLKSQLM</sequence>
<keyword evidence="1" id="KW-0413">Isomerase</keyword>
<evidence type="ECO:0000313" key="1">
    <source>
        <dbReference type="EMBL" id="CCQ61331.1"/>
    </source>
</evidence>
<name>T2J850_CROWT</name>
<accession>T2J850</accession>
<protein>
    <submittedName>
        <fullName evidence="1">Probable ketosteroid isomerase</fullName>
    </submittedName>
</protein>
<dbReference type="Gene3D" id="3.10.450.50">
    <property type="match status" value="1"/>
</dbReference>
<gene>
    <name evidence="1" type="ORF">CWATWH0401_1547</name>
</gene>
<dbReference type="AlphaFoldDB" id="T2J850"/>
<proteinExistence type="predicted"/>
<dbReference type="Proteomes" id="UP000018198">
    <property type="component" value="Unassembled WGS sequence"/>
</dbReference>
<reference evidence="1 2" key="1">
    <citation type="submission" date="2013-01" db="EMBL/GenBank/DDBJ databases">
        <authorList>
            <person name="Bench S."/>
        </authorList>
    </citation>
    <scope>NUCLEOTIDE SEQUENCE [LARGE SCALE GENOMIC DNA]</scope>
    <source>
        <strain evidence="1 2">WH 0401</strain>
    </source>
</reference>
<reference evidence="1 2" key="2">
    <citation type="submission" date="2013-09" db="EMBL/GenBank/DDBJ databases">
        <title>Whole genome comparison of six Crocosphaera watsonii strains with differing phenotypes.</title>
        <authorList>
            <person name="Bench S.R."/>
            <person name="Heller P."/>
            <person name="Frank I."/>
            <person name="Arciniega M."/>
            <person name="Shilova I.N."/>
            <person name="Zehr J.P."/>
        </authorList>
    </citation>
    <scope>NUCLEOTIDE SEQUENCE [LARGE SCALE GENOMIC DNA]</scope>
    <source>
        <strain evidence="1 2">WH 0401</strain>
    </source>
</reference>
<organism evidence="1 2">
    <name type="scientific">Crocosphaera watsonii WH 0401</name>
    <dbReference type="NCBI Taxonomy" id="555881"/>
    <lineage>
        <taxon>Bacteria</taxon>
        <taxon>Bacillati</taxon>
        <taxon>Cyanobacteriota</taxon>
        <taxon>Cyanophyceae</taxon>
        <taxon>Oscillatoriophycideae</taxon>
        <taxon>Chroococcales</taxon>
        <taxon>Aphanothecaceae</taxon>
        <taxon>Crocosphaera</taxon>
    </lineage>
</organism>